<proteinExistence type="inferred from homology"/>
<dbReference type="GeneID" id="37022395"/>
<dbReference type="Gene3D" id="3.40.30.10">
    <property type="entry name" value="Glutaredoxin"/>
    <property type="match status" value="1"/>
</dbReference>
<evidence type="ECO:0000256" key="7">
    <source>
        <dbReference type="RuleBase" id="RU000499"/>
    </source>
</evidence>
<dbReference type="PROSITE" id="PS00763">
    <property type="entry name" value="GLUTATHIONE_PEROXID_2"/>
    <property type="match status" value="1"/>
</dbReference>
<dbReference type="PANTHER" id="PTHR11592">
    <property type="entry name" value="GLUTATHIONE PEROXIDASE"/>
    <property type="match status" value="1"/>
</dbReference>
<dbReference type="AlphaFoldDB" id="A0A316VH03"/>
<feature type="domain" description="Thioredoxin" evidence="8">
    <location>
        <begin position="1"/>
        <end position="160"/>
    </location>
</feature>
<dbReference type="SUPFAM" id="SSF52833">
    <property type="entry name" value="Thioredoxin-like"/>
    <property type="match status" value="1"/>
</dbReference>
<organism evidence="9 10">
    <name type="scientific">Meira miltonrushii</name>
    <dbReference type="NCBI Taxonomy" id="1280837"/>
    <lineage>
        <taxon>Eukaryota</taxon>
        <taxon>Fungi</taxon>
        <taxon>Dikarya</taxon>
        <taxon>Basidiomycota</taxon>
        <taxon>Ustilaginomycotina</taxon>
        <taxon>Exobasidiomycetes</taxon>
        <taxon>Exobasidiales</taxon>
        <taxon>Brachybasidiaceae</taxon>
        <taxon>Meira</taxon>
    </lineage>
</organism>
<evidence type="ECO:0000313" key="9">
    <source>
        <dbReference type="EMBL" id="PWN36524.1"/>
    </source>
</evidence>
<comment type="catalytic activity">
    <reaction evidence="5">
        <text>a hydroperoxide + [thioredoxin]-dithiol = an alcohol + [thioredoxin]-disulfide + H2O</text>
        <dbReference type="Rhea" id="RHEA:62620"/>
        <dbReference type="Rhea" id="RHEA-COMP:10698"/>
        <dbReference type="Rhea" id="RHEA-COMP:10700"/>
        <dbReference type="ChEBI" id="CHEBI:15377"/>
        <dbReference type="ChEBI" id="CHEBI:29950"/>
        <dbReference type="ChEBI" id="CHEBI:30879"/>
        <dbReference type="ChEBI" id="CHEBI:35924"/>
        <dbReference type="ChEBI" id="CHEBI:50058"/>
        <dbReference type="EC" id="1.11.1.24"/>
    </reaction>
</comment>
<dbReference type="PROSITE" id="PS51352">
    <property type="entry name" value="THIOREDOXIN_2"/>
    <property type="match status" value="1"/>
</dbReference>
<sequence length="161" mass="17736">MVSFYELKAEKPKGQEYTFDQLKGKVVLVVNTASKCGFTPQFEELEKLHKEYAEKGLVVLGFPCNQFANQDPADDEGIGAFCQKNYGVSFDVMAKSDVNGGNTNEVFKFLKAAKPGLLGTQGIKWNFTKFLIAKDGTVVERYAPTVKPSSIEPKVKELLGA</sequence>
<dbReference type="PRINTS" id="PR01011">
    <property type="entry name" value="GLUTPROXDASE"/>
</dbReference>
<dbReference type="InterPro" id="IPR013766">
    <property type="entry name" value="Thioredoxin_domain"/>
</dbReference>
<dbReference type="CDD" id="cd00340">
    <property type="entry name" value="GSH_Peroxidase"/>
    <property type="match status" value="1"/>
</dbReference>
<dbReference type="InParanoid" id="A0A316VH03"/>
<dbReference type="PIRSF" id="PIRSF000303">
    <property type="entry name" value="Glutathion_perox"/>
    <property type="match status" value="1"/>
</dbReference>
<evidence type="ECO:0000256" key="3">
    <source>
        <dbReference type="ARBA" id="ARBA00022862"/>
    </source>
</evidence>
<dbReference type="STRING" id="1280837.A0A316VH03"/>
<evidence type="ECO:0000313" key="10">
    <source>
        <dbReference type="Proteomes" id="UP000245771"/>
    </source>
</evidence>
<dbReference type="PROSITE" id="PS51355">
    <property type="entry name" value="GLUTATHIONE_PEROXID_3"/>
    <property type="match status" value="1"/>
</dbReference>
<comment type="similarity">
    <text evidence="1 7">Belongs to the glutathione peroxidase family.</text>
</comment>
<dbReference type="PROSITE" id="PS00460">
    <property type="entry name" value="GLUTATHIONE_PEROXID_1"/>
    <property type="match status" value="1"/>
</dbReference>
<reference evidence="9 10" key="1">
    <citation type="journal article" date="2018" name="Mol. Biol. Evol.">
        <title>Broad Genomic Sampling Reveals a Smut Pathogenic Ancestry of the Fungal Clade Ustilaginomycotina.</title>
        <authorList>
            <person name="Kijpornyongpan T."/>
            <person name="Mondo S.J."/>
            <person name="Barry K."/>
            <person name="Sandor L."/>
            <person name="Lee J."/>
            <person name="Lipzen A."/>
            <person name="Pangilinan J."/>
            <person name="LaButti K."/>
            <person name="Hainaut M."/>
            <person name="Henrissat B."/>
            <person name="Grigoriev I.V."/>
            <person name="Spatafora J.W."/>
            <person name="Aime M.C."/>
        </authorList>
    </citation>
    <scope>NUCLEOTIDE SEQUENCE [LARGE SCALE GENOMIC DNA]</scope>
    <source>
        <strain evidence="9 10">MCA 3882</strain>
    </source>
</reference>
<keyword evidence="2 7" id="KW-0575">Peroxidase</keyword>
<evidence type="ECO:0000256" key="2">
    <source>
        <dbReference type="ARBA" id="ARBA00022559"/>
    </source>
</evidence>
<keyword evidence="3" id="KW-0049">Antioxidant</keyword>
<dbReference type="InterPro" id="IPR029760">
    <property type="entry name" value="GPX_CS"/>
</dbReference>
<dbReference type="EMBL" id="KZ819602">
    <property type="protein sequence ID" value="PWN36524.1"/>
    <property type="molecule type" value="Genomic_DNA"/>
</dbReference>
<dbReference type="PANTHER" id="PTHR11592:SF78">
    <property type="entry name" value="GLUTATHIONE PEROXIDASE"/>
    <property type="match status" value="1"/>
</dbReference>
<dbReference type="OrthoDB" id="446890at2759"/>
<dbReference type="FunFam" id="3.40.30.10:FF:000010">
    <property type="entry name" value="Glutathione peroxidase"/>
    <property type="match status" value="1"/>
</dbReference>
<evidence type="ECO:0000256" key="1">
    <source>
        <dbReference type="ARBA" id="ARBA00006926"/>
    </source>
</evidence>
<name>A0A316VH03_9BASI</name>
<dbReference type="GO" id="GO:0034599">
    <property type="term" value="P:cellular response to oxidative stress"/>
    <property type="evidence" value="ECO:0007669"/>
    <property type="project" value="TreeGrafter"/>
</dbReference>
<gene>
    <name evidence="9" type="ORF">FA14DRAFT_175836</name>
</gene>
<protein>
    <recommendedName>
        <fullName evidence="7">Glutathione peroxidase</fullName>
    </recommendedName>
</protein>
<evidence type="ECO:0000256" key="4">
    <source>
        <dbReference type="ARBA" id="ARBA00023002"/>
    </source>
</evidence>
<dbReference type="Proteomes" id="UP000245771">
    <property type="component" value="Unassembled WGS sequence"/>
</dbReference>
<dbReference type="Pfam" id="PF00255">
    <property type="entry name" value="GSHPx"/>
    <property type="match status" value="1"/>
</dbReference>
<dbReference type="InterPro" id="IPR000889">
    <property type="entry name" value="Glutathione_peroxidase"/>
</dbReference>
<dbReference type="RefSeq" id="XP_025356826.1">
    <property type="nucleotide sequence ID" value="XM_025500614.1"/>
</dbReference>
<dbReference type="InterPro" id="IPR029759">
    <property type="entry name" value="GPX_AS"/>
</dbReference>
<dbReference type="GO" id="GO:0140824">
    <property type="term" value="F:thioredoxin-dependent peroxiredoxin activity"/>
    <property type="evidence" value="ECO:0007669"/>
    <property type="project" value="UniProtKB-EC"/>
</dbReference>
<feature type="active site" evidence="6">
    <location>
        <position position="36"/>
    </location>
</feature>
<evidence type="ECO:0000256" key="5">
    <source>
        <dbReference type="ARBA" id="ARBA00049091"/>
    </source>
</evidence>
<keyword evidence="10" id="KW-1185">Reference proteome</keyword>
<evidence type="ECO:0000256" key="6">
    <source>
        <dbReference type="PIRSR" id="PIRSR000303-1"/>
    </source>
</evidence>
<keyword evidence="4 7" id="KW-0560">Oxidoreductase</keyword>
<evidence type="ECO:0000259" key="8">
    <source>
        <dbReference type="PROSITE" id="PS51352"/>
    </source>
</evidence>
<accession>A0A316VH03</accession>
<dbReference type="FunCoup" id="A0A316VH03">
    <property type="interactions" value="91"/>
</dbReference>
<dbReference type="InterPro" id="IPR036249">
    <property type="entry name" value="Thioredoxin-like_sf"/>
</dbReference>